<dbReference type="EMBL" id="JAPHNI010000203">
    <property type="protein sequence ID" value="KAJ8114278.1"/>
    <property type="molecule type" value="Genomic_DNA"/>
</dbReference>
<evidence type="ECO:0000313" key="1">
    <source>
        <dbReference type="EMBL" id="KAJ8114278.1"/>
    </source>
</evidence>
<proteinExistence type="predicted"/>
<dbReference type="Proteomes" id="UP001153331">
    <property type="component" value="Unassembled WGS sequence"/>
</dbReference>
<keyword evidence="2" id="KW-1185">Reference proteome</keyword>
<comment type="caution">
    <text evidence="1">The sequence shown here is derived from an EMBL/GenBank/DDBJ whole genome shotgun (WGS) entry which is preliminary data.</text>
</comment>
<reference evidence="1" key="1">
    <citation type="submission" date="2022-11" db="EMBL/GenBank/DDBJ databases">
        <title>Genome Sequence of Boeremia exigua.</title>
        <authorList>
            <person name="Buettner E."/>
        </authorList>
    </citation>
    <scope>NUCLEOTIDE SEQUENCE</scope>
    <source>
        <strain evidence="1">CU02</strain>
    </source>
</reference>
<sequence length="165" mass="18029">MLLINVFVAMLIPTLINLVRATAVPATSKNAPDSFLVQHLPTSNFASIDFAGPLPGEGHINGQVTNKCSYPIYVRQAVAEFSGVTGEKCEHFGETHDVKVDPGLTYVSEKPTYFEGCGSSLKVSRNIGDANVHQIEYSVDRRNGKVWYNLSAEDGAPFQDVDRKL</sequence>
<accession>A0ACC2IGJ8</accession>
<organism evidence="1 2">
    <name type="scientific">Boeremia exigua</name>
    <dbReference type="NCBI Taxonomy" id="749465"/>
    <lineage>
        <taxon>Eukaryota</taxon>
        <taxon>Fungi</taxon>
        <taxon>Dikarya</taxon>
        <taxon>Ascomycota</taxon>
        <taxon>Pezizomycotina</taxon>
        <taxon>Dothideomycetes</taxon>
        <taxon>Pleosporomycetidae</taxon>
        <taxon>Pleosporales</taxon>
        <taxon>Pleosporineae</taxon>
        <taxon>Didymellaceae</taxon>
        <taxon>Boeremia</taxon>
    </lineage>
</organism>
<protein>
    <submittedName>
        <fullName evidence="1">Uncharacterized protein</fullName>
    </submittedName>
</protein>
<name>A0ACC2IGJ8_9PLEO</name>
<evidence type="ECO:0000313" key="2">
    <source>
        <dbReference type="Proteomes" id="UP001153331"/>
    </source>
</evidence>
<gene>
    <name evidence="1" type="ORF">OPT61_g3795</name>
</gene>